<dbReference type="PRINTS" id="PR01950">
    <property type="entry name" value="LANCSUPER"/>
</dbReference>
<dbReference type="GeneID" id="108667176"/>
<sequence length="416" mass="46027">MYLHCYARLGDSNDLKCAAEIAGHCVHSVGRRSRVTYLCGDGGLLTTAAIASYLANDSHLALDSGIRLESHQHYVDKLLALSSHVILDKELPDELLYGRAGYLYCLLLLEKYKVWIKGSVSTFAAIHETIFDLDKTPLCLCHACVHSLHLLQTPFVQVCVHSLHLLQTRFVQVCVHSLHLLQMGSEKLTKLTREVVMVTLTSGTRMVQREGVRGTPLMYAWHDKRYYGAAHGLVGILVMLMQAKDHLPTGALEELVKPSVAFLQSRLFPSGNLPSSEGSSTGDKLVHWCHGAPGAAIMFAMAYKMFGDADFLASGRRCAAVVWERGLLKKGYGLCHGAAGNGYCFLYMYRVTGEAEFLYKALQFGVWCQEYGQHGCSIPDRPYSLFEGLAGNLHFLLDLLDVDRAAFPAFVLPILQ</sequence>
<dbReference type="OMA" id="FLHDRAH"/>
<dbReference type="AlphaFoldDB" id="A0A979FQI5"/>
<evidence type="ECO:0000313" key="3">
    <source>
        <dbReference type="Proteomes" id="UP000694843"/>
    </source>
</evidence>
<dbReference type="GO" id="GO:0005886">
    <property type="term" value="C:plasma membrane"/>
    <property type="evidence" value="ECO:0007669"/>
    <property type="project" value="TreeGrafter"/>
</dbReference>
<evidence type="ECO:0000313" key="4">
    <source>
        <dbReference type="RefSeq" id="XP_047739369.1"/>
    </source>
</evidence>
<keyword evidence="2" id="KW-0862">Zinc</keyword>
<dbReference type="PRINTS" id="PR01951">
    <property type="entry name" value="LANCEUKARYTE"/>
</dbReference>
<dbReference type="KEGG" id="hazt:108667176"/>
<reference evidence="4" key="1">
    <citation type="submission" date="2025-08" db="UniProtKB">
        <authorList>
            <consortium name="RefSeq"/>
        </authorList>
    </citation>
    <scope>IDENTIFICATION</scope>
    <source>
        <tissue evidence="4">Whole organism</tissue>
    </source>
</reference>
<dbReference type="GO" id="GO:0046872">
    <property type="term" value="F:metal ion binding"/>
    <property type="evidence" value="ECO:0007669"/>
    <property type="project" value="UniProtKB-KW"/>
</dbReference>
<dbReference type="SMART" id="SM01260">
    <property type="entry name" value="LANC_like"/>
    <property type="match status" value="1"/>
</dbReference>
<feature type="binding site" evidence="2">
    <location>
        <position position="336"/>
    </location>
    <ligand>
        <name>Zn(2+)</name>
        <dbReference type="ChEBI" id="CHEBI:29105"/>
    </ligand>
</feature>
<proteinExistence type="inferred from homology"/>
<dbReference type="Pfam" id="PF05147">
    <property type="entry name" value="LANC_like"/>
    <property type="match status" value="2"/>
</dbReference>
<dbReference type="PANTHER" id="PTHR12736:SF21">
    <property type="entry name" value="LANC-LIKE PROTEIN 2"/>
    <property type="match status" value="1"/>
</dbReference>
<name>A0A979FQI5_HYAAZ</name>
<gene>
    <name evidence="4" type="primary">LOC108667176</name>
</gene>
<dbReference type="Gene3D" id="1.50.10.10">
    <property type="match status" value="2"/>
</dbReference>
<evidence type="ECO:0000256" key="2">
    <source>
        <dbReference type="PIRSR" id="PIRSR607822-1"/>
    </source>
</evidence>
<dbReference type="InterPro" id="IPR012341">
    <property type="entry name" value="6hp_glycosidase-like_sf"/>
</dbReference>
<evidence type="ECO:0000256" key="1">
    <source>
        <dbReference type="ARBA" id="ARBA00007179"/>
    </source>
</evidence>
<dbReference type="InterPro" id="IPR007822">
    <property type="entry name" value="LANC-like"/>
</dbReference>
<dbReference type="Proteomes" id="UP000694843">
    <property type="component" value="Unplaced"/>
</dbReference>
<dbReference type="SUPFAM" id="SSF158745">
    <property type="entry name" value="LanC-like"/>
    <property type="match status" value="2"/>
</dbReference>
<comment type="similarity">
    <text evidence="1">Belongs to the LanC-like protein family.</text>
</comment>
<dbReference type="GO" id="GO:0005975">
    <property type="term" value="P:carbohydrate metabolic process"/>
    <property type="evidence" value="ECO:0007669"/>
    <property type="project" value="InterPro"/>
</dbReference>
<accession>A0A979FQI5</accession>
<dbReference type="GO" id="GO:0031179">
    <property type="term" value="P:peptide modification"/>
    <property type="evidence" value="ECO:0007669"/>
    <property type="project" value="InterPro"/>
</dbReference>
<keyword evidence="2" id="KW-0479">Metal-binding</keyword>
<dbReference type="RefSeq" id="XP_047739369.1">
    <property type="nucleotide sequence ID" value="XM_047883413.1"/>
</dbReference>
<organism evidence="3 4">
    <name type="scientific">Hyalella azteca</name>
    <name type="common">Amphipod</name>
    <dbReference type="NCBI Taxonomy" id="294128"/>
    <lineage>
        <taxon>Eukaryota</taxon>
        <taxon>Metazoa</taxon>
        <taxon>Ecdysozoa</taxon>
        <taxon>Arthropoda</taxon>
        <taxon>Crustacea</taxon>
        <taxon>Multicrustacea</taxon>
        <taxon>Malacostraca</taxon>
        <taxon>Eumalacostraca</taxon>
        <taxon>Peracarida</taxon>
        <taxon>Amphipoda</taxon>
        <taxon>Senticaudata</taxon>
        <taxon>Talitrida</taxon>
        <taxon>Talitroidea</taxon>
        <taxon>Hyalellidae</taxon>
        <taxon>Hyalella</taxon>
    </lineage>
</organism>
<feature type="binding site" evidence="2">
    <location>
        <position position="335"/>
    </location>
    <ligand>
        <name>Zn(2+)</name>
        <dbReference type="ChEBI" id="CHEBI:29105"/>
    </ligand>
</feature>
<dbReference type="InterPro" id="IPR020464">
    <property type="entry name" value="LanC-like_prot_euk"/>
</dbReference>
<dbReference type="CDD" id="cd04794">
    <property type="entry name" value="euk_LANCL"/>
    <property type="match status" value="1"/>
</dbReference>
<dbReference type="PANTHER" id="PTHR12736">
    <property type="entry name" value="LANC-LIKE PROTEIN"/>
    <property type="match status" value="1"/>
</dbReference>
<feature type="binding site" evidence="2">
    <location>
        <position position="289"/>
    </location>
    <ligand>
        <name>Zn(2+)</name>
        <dbReference type="ChEBI" id="CHEBI:29105"/>
    </ligand>
</feature>
<dbReference type="OrthoDB" id="10257263at2759"/>
<protein>
    <submittedName>
        <fullName evidence="4">Glutathione S-transferase LANCL1-like</fullName>
    </submittedName>
</protein>
<keyword evidence="3" id="KW-1185">Reference proteome</keyword>